<evidence type="ECO:0000313" key="1">
    <source>
        <dbReference type="EMBL" id="OHT03555.1"/>
    </source>
</evidence>
<dbReference type="VEuPathDB" id="TrichDB:TRFO_29049"/>
<proteinExistence type="predicted"/>
<keyword evidence="2" id="KW-1185">Reference proteome</keyword>
<dbReference type="GO" id="GO:0005868">
    <property type="term" value="C:cytoplasmic dynein complex"/>
    <property type="evidence" value="ECO:0007669"/>
    <property type="project" value="TreeGrafter"/>
</dbReference>
<dbReference type="OrthoDB" id="10260741at2759"/>
<dbReference type="InterPro" id="IPR038586">
    <property type="entry name" value="Tctex-1-like_sf"/>
</dbReference>
<sequence>MNMESEQPTLPKAGPSFNNKFKVLQAQEIIKEQLAESLAKHSYIPEAVSQTTRDIVEQLKARLKKVLPPNYKLIVQVLIGEQRGQGIAMGFRGFWDNDTDNYARETFSNNTVFAVGICYALYRY</sequence>
<dbReference type="Pfam" id="PF03645">
    <property type="entry name" value="Tctex-1"/>
    <property type="match status" value="1"/>
</dbReference>
<accession>A0A1J4JX32</accession>
<dbReference type="Proteomes" id="UP000179807">
    <property type="component" value="Unassembled WGS sequence"/>
</dbReference>
<dbReference type="GO" id="GO:0007018">
    <property type="term" value="P:microtubule-based movement"/>
    <property type="evidence" value="ECO:0007669"/>
    <property type="project" value="TreeGrafter"/>
</dbReference>
<gene>
    <name evidence="1" type="ORF">TRFO_29049</name>
</gene>
<reference evidence="1" key="1">
    <citation type="submission" date="2016-10" db="EMBL/GenBank/DDBJ databases">
        <authorList>
            <person name="Benchimol M."/>
            <person name="Almeida L.G."/>
            <person name="Vasconcelos A.T."/>
            <person name="Perreira-Neves A."/>
            <person name="Rosa I.A."/>
            <person name="Tasca T."/>
            <person name="Bogo M.R."/>
            <person name="de Souza W."/>
        </authorList>
    </citation>
    <scope>NUCLEOTIDE SEQUENCE [LARGE SCALE GENOMIC DNA]</scope>
    <source>
        <strain evidence="1">K</strain>
    </source>
</reference>
<dbReference type="GeneID" id="94841246"/>
<dbReference type="RefSeq" id="XP_068356691.1">
    <property type="nucleotide sequence ID" value="XM_068506542.1"/>
</dbReference>
<dbReference type="Gene3D" id="3.30.1140.40">
    <property type="entry name" value="Tctex-1"/>
    <property type="match status" value="1"/>
</dbReference>
<name>A0A1J4JX32_9EUKA</name>
<organism evidence="1 2">
    <name type="scientific">Tritrichomonas foetus</name>
    <dbReference type="NCBI Taxonomy" id="1144522"/>
    <lineage>
        <taxon>Eukaryota</taxon>
        <taxon>Metamonada</taxon>
        <taxon>Parabasalia</taxon>
        <taxon>Tritrichomonadida</taxon>
        <taxon>Tritrichomonadidae</taxon>
        <taxon>Tritrichomonas</taxon>
    </lineage>
</organism>
<dbReference type="PANTHER" id="PTHR21255:SF7">
    <property type="entry name" value="DYNEIN LIGHT CHAIN TCTEX-TYPE PROTEIN 2B"/>
    <property type="match status" value="1"/>
</dbReference>
<dbReference type="PANTHER" id="PTHR21255">
    <property type="entry name" value="T-COMPLEX-ASSOCIATED-TESTIS-EXPRESSED 1/ DYNEIN LIGHT CHAIN"/>
    <property type="match status" value="1"/>
</dbReference>
<dbReference type="GO" id="GO:0005737">
    <property type="term" value="C:cytoplasm"/>
    <property type="evidence" value="ECO:0007669"/>
    <property type="project" value="TreeGrafter"/>
</dbReference>
<dbReference type="EMBL" id="MLAK01000823">
    <property type="protein sequence ID" value="OHT03555.1"/>
    <property type="molecule type" value="Genomic_DNA"/>
</dbReference>
<protein>
    <submittedName>
        <fullName evidence="1">Tctex-1 family protein</fullName>
    </submittedName>
</protein>
<dbReference type="CDD" id="cd21459">
    <property type="entry name" value="DLC-like_TCTEX1D2"/>
    <property type="match status" value="1"/>
</dbReference>
<evidence type="ECO:0000313" key="2">
    <source>
        <dbReference type="Proteomes" id="UP000179807"/>
    </source>
</evidence>
<dbReference type="InterPro" id="IPR005334">
    <property type="entry name" value="Tctex-1-like"/>
</dbReference>
<dbReference type="AlphaFoldDB" id="A0A1J4JX32"/>
<dbReference type="GO" id="GO:0045505">
    <property type="term" value="F:dynein intermediate chain binding"/>
    <property type="evidence" value="ECO:0007669"/>
    <property type="project" value="TreeGrafter"/>
</dbReference>
<comment type="caution">
    <text evidence="1">The sequence shown here is derived from an EMBL/GenBank/DDBJ whole genome shotgun (WGS) entry which is preliminary data.</text>
</comment>